<dbReference type="RefSeq" id="WP_138169747.1">
    <property type="nucleotide sequence ID" value="NZ_VAWA01000004.1"/>
</dbReference>
<evidence type="ECO:0000256" key="2">
    <source>
        <dbReference type="ARBA" id="ARBA00023125"/>
    </source>
</evidence>
<dbReference type="EMBL" id="VAWA01000004">
    <property type="protein sequence ID" value="TLP77517.1"/>
    <property type="molecule type" value="Genomic_DNA"/>
</dbReference>
<dbReference type="PANTHER" id="PTHR43537:SF5">
    <property type="entry name" value="UXU OPERON TRANSCRIPTIONAL REGULATOR"/>
    <property type="match status" value="1"/>
</dbReference>
<keyword evidence="1" id="KW-0805">Transcription regulation</keyword>
<dbReference type="Proteomes" id="UP000306544">
    <property type="component" value="Unassembled WGS sequence"/>
</dbReference>
<proteinExistence type="predicted"/>
<dbReference type="InterPro" id="IPR000524">
    <property type="entry name" value="Tscrpt_reg_HTH_GntR"/>
</dbReference>
<dbReference type="CDD" id="cd07377">
    <property type="entry name" value="WHTH_GntR"/>
    <property type="match status" value="1"/>
</dbReference>
<gene>
    <name evidence="5" type="ORF">FEF27_05010</name>
</gene>
<dbReference type="PRINTS" id="PR00035">
    <property type="entry name" value="HTHGNTR"/>
</dbReference>
<evidence type="ECO:0000313" key="6">
    <source>
        <dbReference type="Proteomes" id="UP000306544"/>
    </source>
</evidence>
<dbReference type="SUPFAM" id="SSF48008">
    <property type="entry name" value="GntR ligand-binding domain-like"/>
    <property type="match status" value="1"/>
</dbReference>
<dbReference type="Gene3D" id="1.20.120.530">
    <property type="entry name" value="GntR ligand-binding domain-like"/>
    <property type="match status" value="1"/>
</dbReference>
<dbReference type="GO" id="GO:0003677">
    <property type="term" value="F:DNA binding"/>
    <property type="evidence" value="ECO:0007669"/>
    <property type="project" value="UniProtKB-KW"/>
</dbReference>
<name>A0A5R9AHX5_9MICC</name>
<sequence length="226" mass="25905">MKPTFAPVVERKLSSHLYRELENAIVDCSFAPGAPLSDRELAAQFKVSRTPVRDTLHLLEVSGLVERGERTGWFVTQIRSQDVEELYELRSLLEPAGLSRIVEWNAEDLHYVGTLFDDFVMPVSRDDVERYLLRDDEFHQLIIQGTQNSQLIKAYRVVDRQLARCKRFVSYQDNLRREESLREHRAVCHALAARDLDTARSALIHHIYEARNALMGAITASVATAK</sequence>
<comment type="caution">
    <text evidence="5">The sequence shown here is derived from an EMBL/GenBank/DDBJ whole genome shotgun (WGS) entry which is preliminary data.</text>
</comment>
<dbReference type="SMART" id="SM00895">
    <property type="entry name" value="FCD"/>
    <property type="match status" value="1"/>
</dbReference>
<dbReference type="GO" id="GO:0003700">
    <property type="term" value="F:DNA-binding transcription factor activity"/>
    <property type="evidence" value="ECO:0007669"/>
    <property type="project" value="InterPro"/>
</dbReference>
<dbReference type="PROSITE" id="PS50949">
    <property type="entry name" value="HTH_GNTR"/>
    <property type="match status" value="1"/>
</dbReference>
<dbReference type="SUPFAM" id="SSF46785">
    <property type="entry name" value="Winged helix' DNA-binding domain"/>
    <property type="match status" value="1"/>
</dbReference>
<dbReference type="PANTHER" id="PTHR43537">
    <property type="entry name" value="TRANSCRIPTIONAL REGULATOR, GNTR FAMILY"/>
    <property type="match status" value="1"/>
</dbReference>
<evidence type="ECO:0000259" key="4">
    <source>
        <dbReference type="PROSITE" id="PS50949"/>
    </source>
</evidence>
<dbReference type="InterPro" id="IPR036390">
    <property type="entry name" value="WH_DNA-bd_sf"/>
</dbReference>
<dbReference type="Gene3D" id="1.10.10.10">
    <property type="entry name" value="Winged helix-like DNA-binding domain superfamily/Winged helix DNA-binding domain"/>
    <property type="match status" value="1"/>
</dbReference>
<keyword evidence="6" id="KW-1185">Reference proteome</keyword>
<dbReference type="Pfam" id="PF00392">
    <property type="entry name" value="GntR"/>
    <property type="match status" value="1"/>
</dbReference>
<evidence type="ECO:0000256" key="3">
    <source>
        <dbReference type="ARBA" id="ARBA00023163"/>
    </source>
</evidence>
<dbReference type="InterPro" id="IPR008920">
    <property type="entry name" value="TF_FadR/GntR_C"/>
</dbReference>
<feature type="domain" description="HTH gntR-type" evidence="4">
    <location>
        <begin position="11"/>
        <end position="78"/>
    </location>
</feature>
<dbReference type="Pfam" id="PF07729">
    <property type="entry name" value="FCD"/>
    <property type="match status" value="1"/>
</dbReference>
<keyword evidence="3" id="KW-0804">Transcription</keyword>
<dbReference type="InterPro" id="IPR036388">
    <property type="entry name" value="WH-like_DNA-bd_sf"/>
</dbReference>
<dbReference type="SMART" id="SM00345">
    <property type="entry name" value="HTH_GNTR"/>
    <property type="match status" value="1"/>
</dbReference>
<dbReference type="InterPro" id="IPR011711">
    <property type="entry name" value="GntR_C"/>
</dbReference>
<dbReference type="AlphaFoldDB" id="A0A5R9AHX5"/>
<evidence type="ECO:0000256" key="1">
    <source>
        <dbReference type="ARBA" id="ARBA00023015"/>
    </source>
</evidence>
<dbReference type="OrthoDB" id="4164516at2"/>
<accession>A0A5R9AHX5</accession>
<reference evidence="5 6" key="1">
    <citation type="submission" date="2019-05" db="EMBL/GenBank/DDBJ databases">
        <title>Nesterenkonia sp. GY239, isolated from the Southern Atlantic Ocean.</title>
        <authorList>
            <person name="Zhang G."/>
        </authorList>
    </citation>
    <scope>NUCLEOTIDE SEQUENCE [LARGE SCALE GENOMIC DNA]</scope>
    <source>
        <strain evidence="5 6">GY239</strain>
    </source>
</reference>
<organism evidence="5 6">
    <name type="scientific">Nesterenkonia sphaerica</name>
    <dbReference type="NCBI Taxonomy" id="1804988"/>
    <lineage>
        <taxon>Bacteria</taxon>
        <taxon>Bacillati</taxon>
        <taxon>Actinomycetota</taxon>
        <taxon>Actinomycetes</taxon>
        <taxon>Micrococcales</taxon>
        <taxon>Micrococcaceae</taxon>
        <taxon>Nesterenkonia</taxon>
    </lineage>
</organism>
<evidence type="ECO:0000313" key="5">
    <source>
        <dbReference type="EMBL" id="TLP77517.1"/>
    </source>
</evidence>
<protein>
    <submittedName>
        <fullName evidence="5">GntR family transcriptional regulator</fullName>
    </submittedName>
</protein>
<keyword evidence="2" id="KW-0238">DNA-binding</keyword>